<dbReference type="Proteomes" id="UP000576209">
    <property type="component" value="Unassembled WGS sequence"/>
</dbReference>
<organism evidence="2 3">
    <name type="scientific">Neolewinella aquimaris</name>
    <dbReference type="NCBI Taxonomy" id="1835722"/>
    <lineage>
        <taxon>Bacteria</taxon>
        <taxon>Pseudomonadati</taxon>
        <taxon>Bacteroidota</taxon>
        <taxon>Saprospiria</taxon>
        <taxon>Saprospirales</taxon>
        <taxon>Lewinellaceae</taxon>
        <taxon>Neolewinella</taxon>
    </lineage>
</organism>
<evidence type="ECO:0000313" key="2">
    <source>
        <dbReference type="EMBL" id="MBB4078569.1"/>
    </source>
</evidence>
<gene>
    <name evidence="2" type="ORF">GGR28_001182</name>
</gene>
<proteinExistence type="predicted"/>
<protein>
    <submittedName>
        <fullName evidence="2">Uncharacterized protein</fullName>
    </submittedName>
</protein>
<evidence type="ECO:0000313" key="3">
    <source>
        <dbReference type="Proteomes" id="UP000576209"/>
    </source>
</evidence>
<accession>A0A840E9T1</accession>
<evidence type="ECO:0000256" key="1">
    <source>
        <dbReference type="SAM" id="Phobius"/>
    </source>
</evidence>
<reference evidence="2 3" key="1">
    <citation type="submission" date="2020-08" db="EMBL/GenBank/DDBJ databases">
        <title>Genomic Encyclopedia of Type Strains, Phase IV (KMG-IV): sequencing the most valuable type-strain genomes for metagenomic binning, comparative biology and taxonomic classification.</title>
        <authorList>
            <person name="Goeker M."/>
        </authorList>
    </citation>
    <scope>NUCLEOTIDE SEQUENCE [LARGE SCALE GENOMIC DNA]</scope>
    <source>
        <strain evidence="2 3">DSM 105137</strain>
    </source>
</reference>
<keyword evidence="3" id="KW-1185">Reference proteome</keyword>
<comment type="caution">
    <text evidence="2">The sequence shown here is derived from an EMBL/GenBank/DDBJ whole genome shotgun (WGS) entry which is preliminary data.</text>
</comment>
<keyword evidence="1" id="KW-0472">Membrane</keyword>
<dbReference type="AlphaFoldDB" id="A0A840E9T1"/>
<keyword evidence="1" id="KW-0812">Transmembrane</keyword>
<name>A0A840E9T1_9BACT</name>
<dbReference type="EMBL" id="JACIFF010000002">
    <property type="protein sequence ID" value="MBB4078569.1"/>
    <property type="molecule type" value="Genomic_DNA"/>
</dbReference>
<sequence length="64" mass="7154">MEPLRKDKPGLGLFLLMTAVYFASYFGLKYGVFGGEMPVLLNILLIVVCLGLAFFVQRRGKRAN</sequence>
<feature type="transmembrane region" description="Helical" evidence="1">
    <location>
        <begin position="39"/>
        <end position="56"/>
    </location>
</feature>
<dbReference type="RefSeq" id="WP_183494811.1">
    <property type="nucleotide sequence ID" value="NZ_JACIFF010000002.1"/>
</dbReference>
<keyword evidence="1" id="KW-1133">Transmembrane helix</keyword>
<feature type="transmembrane region" description="Helical" evidence="1">
    <location>
        <begin position="12"/>
        <end position="33"/>
    </location>
</feature>